<sequence>MMMMNTNESSAAHKAPAMCISSETVMSLCLRLAQAPAAEQVLAGQQEACQSTIFDPDDVTTQRSMCLCRDAADSRVFLRDPSRKFNSIQFISYKACTVGTLVSAATVSVTGKQECATHIRLGGEGTFKDADFFRIRSICANRPVPSNSRREVWRICLKPELQVQAMTEFHDVFDLPNQPELHAACEIAATEVIHRLSSQSETRDDFQTPLSDEEDDDQQFDLGRELDSTSHSPMLSVSELTSNFESVLTHFARTYSLPYEAKGGWVRIVQLLYETLKPVDRHDLYACFAAVYHHFIPTGPDVERNLSCIFRILLQYHEPKLCSFLDSLKLKPEEYATSWLLSLFATAPLRDEVLLSFWDIYFLLADPLFGLFVCLVLLMNLKSSLLDESEHNEDTSGDQGVLTKLTTSRTPDRDCVLASVLDVPKPMQVDDLGSLVELTQLFSQRTPYSFRSRYLPLLFSNTPADVESKDELVQGTLCMPVSVQEVLEAQAALKNPVMACESNQLQPAIRYLLVDCRPADQYNAGHLNTAFFLDSELMLSEPSQFTSTVQALLQSQKRALDAGSHAAGEHITFLSSGREAEDNVTNVVVAAFLRMNTPYVSLIEGGYSAVHESLGPNDLLRNLVNHDPQQCLCCKTQQPTKKDNGLMDRIVSNARFVAGQNVIPTVDKAGKSVEGLLSKLSIFKGSQPSVKDVNQSAKSRDKMIQRFGVQSADLNIPPNSGRKKSCHKVDIASNPPRSLSYRNTSSVFSIDEEADEEEVSKEHPPESLDTVPVNESHTTRKSSFWSKNWSVGSTTTPSRGDSPLRPGGLDSSEPGDLIDTTEWSSRPEVRGVFECQLIDSSGRLSSEGCLVLAERHLLVLRNQTTRSTAQLVSSIGSAIQSVLTRSTESPPFQSTKRSRHAVVLRSVPLGLITRITANKRLPECITFHYSGIDSADLLRLNEQTLGVRDRLFIPKAGEAVRMIKLAIVNVAMSSSATDEA</sequence>
<evidence type="ECO:0000259" key="6">
    <source>
        <dbReference type="PROSITE" id="PS50086"/>
    </source>
</evidence>
<evidence type="ECO:0000313" key="9">
    <source>
        <dbReference type="Proteomes" id="UP000008909"/>
    </source>
</evidence>
<dbReference type="SUPFAM" id="SSF52821">
    <property type="entry name" value="Rhodanese/Cell cycle control phosphatase"/>
    <property type="match status" value="1"/>
</dbReference>
<dbReference type="GO" id="GO:0005802">
    <property type="term" value="C:trans-Golgi network"/>
    <property type="evidence" value="ECO:0007669"/>
    <property type="project" value="TreeGrafter"/>
</dbReference>
<evidence type="ECO:0000256" key="3">
    <source>
        <dbReference type="ARBA" id="ARBA00022473"/>
    </source>
</evidence>
<dbReference type="SUPFAM" id="SSF47923">
    <property type="entry name" value="Ypt/Rab-GAP domain of gyp1p"/>
    <property type="match status" value="1"/>
</dbReference>
<dbReference type="InterPro" id="IPR039755">
    <property type="entry name" value="TBC1D23"/>
</dbReference>
<evidence type="ECO:0000256" key="1">
    <source>
        <dbReference type="ARBA" id="ARBA00004601"/>
    </source>
</evidence>
<dbReference type="Gene3D" id="1.10.472.80">
    <property type="entry name" value="Ypt/Rab-GAP domain of gyp1p, domain 3"/>
    <property type="match status" value="1"/>
</dbReference>
<reference key="2">
    <citation type="submission" date="2011-10" db="EMBL/GenBank/DDBJ databases">
        <title>The genome and transcriptome sequence of Clonorchis sinensis provide insights into the carcinogenic liver fluke.</title>
        <authorList>
            <person name="Wang X."/>
            <person name="Huang Y."/>
            <person name="Chen W."/>
            <person name="Liu H."/>
            <person name="Guo L."/>
            <person name="Chen Y."/>
            <person name="Luo F."/>
            <person name="Zhou W."/>
            <person name="Sun J."/>
            <person name="Mao Q."/>
            <person name="Liang P."/>
            <person name="Zhou C."/>
            <person name="Tian Y."/>
            <person name="Men J."/>
            <person name="Lv X."/>
            <person name="Huang L."/>
            <person name="Zhou J."/>
            <person name="Hu Y."/>
            <person name="Li R."/>
            <person name="Zhang F."/>
            <person name="Lei H."/>
            <person name="Li X."/>
            <person name="Hu X."/>
            <person name="Liang C."/>
            <person name="Xu J."/>
            <person name="Wu Z."/>
            <person name="Yu X."/>
        </authorList>
    </citation>
    <scope>NUCLEOTIDE SEQUENCE</scope>
    <source>
        <strain>Henan</strain>
    </source>
</reference>
<evidence type="ECO:0000256" key="2">
    <source>
        <dbReference type="ARBA" id="ARBA00014207"/>
    </source>
</evidence>
<dbReference type="Gene3D" id="3.40.250.10">
    <property type="entry name" value="Rhodanese-like domain"/>
    <property type="match status" value="1"/>
</dbReference>
<evidence type="ECO:0000256" key="5">
    <source>
        <dbReference type="SAM" id="MobiDB-lite"/>
    </source>
</evidence>
<dbReference type="GO" id="GO:0005829">
    <property type="term" value="C:cytosol"/>
    <property type="evidence" value="ECO:0007669"/>
    <property type="project" value="GOC"/>
</dbReference>
<keyword evidence="4" id="KW-0333">Golgi apparatus</keyword>
<comment type="subcellular location">
    <subcellularLocation>
        <location evidence="1">Golgi apparatus</location>
        <location evidence="1">trans-Golgi network</location>
    </subcellularLocation>
</comment>
<feature type="compositionally biased region" description="Polar residues" evidence="5">
    <location>
        <begin position="773"/>
        <end position="799"/>
    </location>
</feature>
<feature type="region of interest" description="Disordered" evidence="5">
    <location>
        <begin position="710"/>
        <end position="823"/>
    </location>
</feature>
<name>G7Y5P2_CLOSI</name>
<organism evidence="8 9">
    <name type="scientific">Clonorchis sinensis</name>
    <name type="common">Chinese liver fluke</name>
    <dbReference type="NCBI Taxonomy" id="79923"/>
    <lineage>
        <taxon>Eukaryota</taxon>
        <taxon>Metazoa</taxon>
        <taxon>Spiralia</taxon>
        <taxon>Lophotrochozoa</taxon>
        <taxon>Platyhelminthes</taxon>
        <taxon>Trematoda</taxon>
        <taxon>Digenea</taxon>
        <taxon>Opisthorchiida</taxon>
        <taxon>Opisthorchiata</taxon>
        <taxon>Opisthorchiidae</taxon>
        <taxon>Clonorchis</taxon>
    </lineage>
</organism>
<protein>
    <recommendedName>
        <fullName evidence="2">TBC1 domain family member 23</fullName>
    </recommendedName>
</protein>
<feature type="compositionally biased region" description="Acidic residues" evidence="5">
    <location>
        <begin position="750"/>
        <end position="759"/>
    </location>
</feature>
<evidence type="ECO:0000256" key="4">
    <source>
        <dbReference type="ARBA" id="ARBA00023034"/>
    </source>
</evidence>
<dbReference type="PROSITE" id="PS50206">
    <property type="entry name" value="RHODANESE_3"/>
    <property type="match status" value="1"/>
</dbReference>
<feature type="domain" description="Rab-GAP TBC" evidence="6">
    <location>
        <begin position="143"/>
        <end position="365"/>
    </location>
</feature>
<dbReference type="InterPro" id="IPR000195">
    <property type="entry name" value="Rab-GAP-TBC_dom"/>
</dbReference>
<feature type="domain" description="Rhodanese" evidence="7">
    <location>
        <begin position="510"/>
        <end position="619"/>
    </location>
</feature>
<feature type="region of interest" description="Disordered" evidence="5">
    <location>
        <begin position="198"/>
        <end position="217"/>
    </location>
</feature>
<gene>
    <name evidence="8" type="ORF">CLF_101408</name>
</gene>
<reference evidence="8" key="1">
    <citation type="journal article" date="2011" name="Genome Biol.">
        <title>The draft genome of the carcinogenic human liver fluke Clonorchis sinensis.</title>
        <authorList>
            <person name="Wang X."/>
            <person name="Chen W."/>
            <person name="Huang Y."/>
            <person name="Sun J."/>
            <person name="Men J."/>
            <person name="Liu H."/>
            <person name="Luo F."/>
            <person name="Guo L."/>
            <person name="Lv X."/>
            <person name="Deng C."/>
            <person name="Zhou C."/>
            <person name="Fan Y."/>
            <person name="Li X."/>
            <person name="Huang L."/>
            <person name="Hu Y."/>
            <person name="Liang C."/>
            <person name="Hu X."/>
            <person name="Xu J."/>
            <person name="Yu X."/>
        </authorList>
    </citation>
    <scope>NUCLEOTIDE SEQUENCE [LARGE SCALE GENOMIC DNA]</scope>
    <source>
        <strain evidence="8">Henan</strain>
    </source>
</reference>
<dbReference type="SMART" id="SM00164">
    <property type="entry name" value="TBC"/>
    <property type="match status" value="1"/>
</dbReference>
<dbReference type="InterPro" id="IPR001763">
    <property type="entry name" value="Rhodanese-like_dom"/>
</dbReference>
<feature type="compositionally biased region" description="Polar residues" evidence="5">
    <location>
        <begin position="735"/>
        <end position="748"/>
    </location>
</feature>
<dbReference type="PANTHER" id="PTHR13297">
    <property type="entry name" value="TBC1 DOMAIN FAMILY MEMBER 23-RELATED"/>
    <property type="match status" value="1"/>
</dbReference>
<keyword evidence="9" id="KW-1185">Reference proteome</keyword>
<keyword evidence="3" id="KW-0217">Developmental protein</keyword>
<dbReference type="PANTHER" id="PTHR13297:SF5">
    <property type="entry name" value="TBC1 DOMAIN FAMILY MEMBER 23"/>
    <property type="match status" value="1"/>
</dbReference>
<accession>G7Y5P2</accession>
<dbReference type="PROSITE" id="PS50086">
    <property type="entry name" value="TBC_RABGAP"/>
    <property type="match status" value="1"/>
</dbReference>
<dbReference type="InterPro" id="IPR036873">
    <property type="entry name" value="Rhodanese-like_dom_sf"/>
</dbReference>
<dbReference type="Pfam" id="PF00581">
    <property type="entry name" value="Rhodanese"/>
    <property type="match status" value="1"/>
</dbReference>
<evidence type="ECO:0000313" key="8">
    <source>
        <dbReference type="EMBL" id="GAA48278.1"/>
    </source>
</evidence>
<dbReference type="EMBL" id="DF142879">
    <property type="protein sequence ID" value="GAA48278.1"/>
    <property type="molecule type" value="Genomic_DNA"/>
</dbReference>
<dbReference type="Proteomes" id="UP000008909">
    <property type="component" value="Unassembled WGS sequence"/>
</dbReference>
<dbReference type="GO" id="GO:0099041">
    <property type="term" value="P:vesicle tethering to Golgi"/>
    <property type="evidence" value="ECO:0007669"/>
    <property type="project" value="TreeGrafter"/>
</dbReference>
<proteinExistence type="predicted"/>
<dbReference type="GO" id="GO:0042147">
    <property type="term" value="P:retrograde transport, endosome to Golgi"/>
    <property type="evidence" value="ECO:0007669"/>
    <property type="project" value="InterPro"/>
</dbReference>
<dbReference type="CDD" id="cd20788">
    <property type="entry name" value="TBC1D23_C-like"/>
    <property type="match status" value="1"/>
</dbReference>
<dbReference type="InterPro" id="IPR035969">
    <property type="entry name" value="Rab-GAP_TBC_sf"/>
</dbReference>
<evidence type="ECO:0000259" key="7">
    <source>
        <dbReference type="PROSITE" id="PS50206"/>
    </source>
</evidence>
<dbReference type="Pfam" id="PF00566">
    <property type="entry name" value="RabGAP-TBC"/>
    <property type="match status" value="1"/>
</dbReference>
<dbReference type="AlphaFoldDB" id="G7Y5P2"/>